<feature type="binding site" evidence="7">
    <location>
        <position position="36"/>
    </location>
    <ligand>
        <name>ATP</name>
        <dbReference type="ChEBI" id="CHEBI:30616"/>
    </ligand>
</feature>
<comment type="catalytic activity">
    <reaction evidence="9">
        <text>L-threonyl-[protein] + ATP = O-phospho-L-threonyl-[protein] + ADP + H(+)</text>
        <dbReference type="Rhea" id="RHEA:46608"/>
        <dbReference type="Rhea" id="RHEA-COMP:11060"/>
        <dbReference type="Rhea" id="RHEA-COMP:11605"/>
        <dbReference type="ChEBI" id="CHEBI:15378"/>
        <dbReference type="ChEBI" id="CHEBI:30013"/>
        <dbReference type="ChEBI" id="CHEBI:30616"/>
        <dbReference type="ChEBI" id="CHEBI:61977"/>
        <dbReference type="ChEBI" id="CHEBI:456216"/>
        <dbReference type="EC" id="2.7.11.1"/>
    </reaction>
</comment>
<sequence>WSLLDFEIGKPLGKGNFGKVYLAKVKSDNPFILCLKCLDKHDIVSHNIQTQVRREVEIMQSIRHPNILRLYGWFHDQTRIMLMIEFAGKGEVFKHLRQAKRFSEKRSARASSFYASPSDTYECQYIRQVADGLAYLHSKDIIHRDIKPENLFLGGWLRRMSWTLTNTGTDGQRTIAGTLSYVAPEIILGKSYGRAVDIWALGVLSFEFICGEEPFGSDPASRICRCDVVWPEHVSSEARDFIGKLMRIDSHQRMPLCEVPNHPWIKLYHIA</sequence>
<accession>A0A1Y1UG56</accession>
<organism evidence="11 12">
    <name type="scientific">Kockovaella imperatae</name>
    <dbReference type="NCBI Taxonomy" id="4999"/>
    <lineage>
        <taxon>Eukaryota</taxon>
        <taxon>Fungi</taxon>
        <taxon>Dikarya</taxon>
        <taxon>Basidiomycota</taxon>
        <taxon>Agaricomycotina</taxon>
        <taxon>Tremellomycetes</taxon>
        <taxon>Tremellales</taxon>
        <taxon>Cuniculitremaceae</taxon>
        <taxon>Kockovaella</taxon>
    </lineage>
</organism>
<dbReference type="Pfam" id="PF00069">
    <property type="entry name" value="Pkinase"/>
    <property type="match status" value="1"/>
</dbReference>
<evidence type="ECO:0000256" key="2">
    <source>
        <dbReference type="ARBA" id="ARBA00022679"/>
    </source>
</evidence>
<comment type="caution">
    <text evidence="11">The sequence shown here is derived from an EMBL/GenBank/DDBJ whole genome shotgun (WGS) entry which is preliminary data.</text>
</comment>
<evidence type="ECO:0000256" key="7">
    <source>
        <dbReference type="PIRSR" id="PIRSR630616-2"/>
    </source>
</evidence>
<gene>
    <name evidence="11" type="ORF">BD324DRAFT_581420</name>
</gene>
<dbReference type="Gene3D" id="1.10.510.10">
    <property type="entry name" value="Transferase(Phosphotransferase) domain 1"/>
    <property type="match status" value="1"/>
</dbReference>
<dbReference type="AlphaFoldDB" id="A0A1Y1UG56"/>
<evidence type="ECO:0000256" key="1">
    <source>
        <dbReference type="ARBA" id="ARBA00022527"/>
    </source>
</evidence>
<dbReference type="OrthoDB" id="377346at2759"/>
<feature type="domain" description="Protein kinase" evidence="10">
    <location>
        <begin position="6"/>
        <end position="265"/>
    </location>
</feature>
<evidence type="ECO:0000313" key="11">
    <source>
        <dbReference type="EMBL" id="ORX36055.1"/>
    </source>
</evidence>
<dbReference type="RefSeq" id="XP_021870184.1">
    <property type="nucleotide sequence ID" value="XM_022013501.1"/>
</dbReference>
<evidence type="ECO:0000256" key="3">
    <source>
        <dbReference type="ARBA" id="ARBA00022741"/>
    </source>
</evidence>
<evidence type="ECO:0000256" key="4">
    <source>
        <dbReference type="ARBA" id="ARBA00022777"/>
    </source>
</evidence>
<proteinExistence type="inferred from homology"/>
<reference evidence="11 12" key="1">
    <citation type="submission" date="2017-03" db="EMBL/GenBank/DDBJ databases">
        <title>Widespread Adenine N6-methylation of Active Genes in Fungi.</title>
        <authorList>
            <consortium name="DOE Joint Genome Institute"/>
            <person name="Mondo S.J."/>
            <person name="Dannebaum R.O."/>
            <person name="Kuo R.C."/>
            <person name="Louie K.B."/>
            <person name="Bewick A.J."/>
            <person name="Labutti K."/>
            <person name="Haridas S."/>
            <person name="Kuo A."/>
            <person name="Salamov A."/>
            <person name="Ahrendt S.R."/>
            <person name="Lau R."/>
            <person name="Bowen B.P."/>
            <person name="Lipzen A."/>
            <person name="Sullivan W."/>
            <person name="Andreopoulos W.B."/>
            <person name="Clum A."/>
            <person name="Lindquist E."/>
            <person name="Daum C."/>
            <person name="Northen T.R."/>
            <person name="Ramamoorthy G."/>
            <person name="Schmitz R.J."/>
            <person name="Gryganskyi A."/>
            <person name="Culley D."/>
            <person name="Magnuson J."/>
            <person name="James T.Y."/>
            <person name="O'Malley M.A."/>
            <person name="Stajich J.E."/>
            <person name="Spatafora J.W."/>
            <person name="Visel A."/>
            <person name="Grigoriev I.V."/>
        </authorList>
    </citation>
    <scope>NUCLEOTIDE SEQUENCE [LARGE SCALE GENOMIC DNA]</scope>
    <source>
        <strain evidence="11 12">NRRL Y-17943</strain>
    </source>
</reference>
<feature type="active site" description="Proton acceptor" evidence="6">
    <location>
        <position position="145"/>
    </location>
</feature>
<dbReference type="PANTHER" id="PTHR24350">
    <property type="entry name" value="SERINE/THREONINE-PROTEIN KINASE IAL-RELATED"/>
    <property type="match status" value="1"/>
</dbReference>
<evidence type="ECO:0000256" key="5">
    <source>
        <dbReference type="ARBA" id="ARBA00022840"/>
    </source>
</evidence>
<dbReference type="InterPro" id="IPR030616">
    <property type="entry name" value="Aur-like"/>
</dbReference>
<dbReference type="InParanoid" id="A0A1Y1UG56"/>
<keyword evidence="5 7" id="KW-0067">ATP-binding</keyword>
<dbReference type="STRING" id="4999.A0A1Y1UG56"/>
<dbReference type="InterPro" id="IPR008271">
    <property type="entry name" value="Ser/Thr_kinase_AS"/>
</dbReference>
<dbReference type="CDD" id="cd14007">
    <property type="entry name" value="STKc_Aurora"/>
    <property type="match status" value="1"/>
</dbReference>
<dbReference type="EMBL" id="NBSH01000009">
    <property type="protein sequence ID" value="ORX36055.1"/>
    <property type="molecule type" value="Genomic_DNA"/>
</dbReference>
<keyword evidence="3 7" id="KW-0547">Nucleotide-binding</keyword>
<comment type="catalytic activity">
    <reaction evidence="9">
        <text>L-seryl-[protein] + ATP = O-phospho-L-seryl-[protein] + ADP + H(+)</text>
        <dbReference type="Rhea" id="RHEA:17989"/>
        <dbReference type="Rhea" id="RHEA-COMP:9863"/>
        <dbReference type="Rhea" id="RHEA-COMP:11604"/>
        <dbReference type="ChEBI" id="CHEBI:15378"/>
        <dbReference type="ChEBI" id="CHEBI:29999"/>
        <dbReference type="ChEBI" id="CHEBI:30616"/>
        <dbReference type="ChEBI" id="CHEBI:83421"/>
        <dbReference type="ChEBI" id="CHEBI:456216"/>
        <dbReference type="EC" id="2.7.11.1"/>
    </reaction>
</comment>
<dbReference type="InterPro" id="IPR011009">
    <property type="entry name" value="Kinase-like_dom_sf"/>
</dbReference>
<keyword evidence="12" id="KW-1185">Reference proteome</keyword>
<dbReference type="FunFam" id="1.10.510.10:FF:000571">
    <property type="entry name" value="Maternal embryonic leucine zipper kinase"/>
    <property type="match status" value="1"/>
</dbReference>
<dbReference type="PROSITE" id="PS00108">
    <property type="entry name" value="PROTEIN_KINASE_ST"/>
    <property type="match status" value="1"/>
</dbReference>
<protein>
    <recommendedName>
        <fullName evidence="9">Aurora kinase</fullName>
        <ecNumber evidence="9">2.7.11.1</ecNumber>
    </recommendedName>
</protein>
<dbReference type="PROSITE" id="PS50011">
    <property type="entry name" value="PROTEIN_KINASE_DOM"/>
    <property type="match status" value="1"/>
</dbReference>
<dbReference type="SMART" id="SM00220">
    <property type="entry name" value="S_TKc"/>
    <property type="match status" value="1"/>
</dbReference>
<keyword evidence="2 9" id="KW-0808">Transferase</keyword>
<dbReference type="InterPro" id="IPR000719">
    <property type="entry name" value="Prot_kinase_dom"/>
</dbReference>
<comment type="similarity">
    <text evidence="9">Belongs to the protein kinase superfamily. Ser/Thr protein kinase family. Aurora subfamily.</text>
</comment>
<dbReference type="GO" id="GO:0005524">
    <property type="term" value="F:ATP binding"/>
    <property type="evidence" value="ECO:0007669"/>
    <property type="project" value="UniProtKB-UniRule"/>
</dbReference>
<feature type="non-terminal residue" evidence="11">
    <location>
        <position position="1"/>
    </location>
</feature>
<evidence type="ECO:0000256" key="8">
    <source>
        <dbReference type="PIRSR" id="PIRSR630616-3"/>
    </source>
</evidence>
<keyword evidence="1 9" id="KW-0723">Serine/threonine-protein kinase</keyword>
<evidence type="ECO:0000259" key="10">
    <source>
        <dbReference type="PROSITE" id="PS50011"/>
    </source>
</evidence>
<evidence type="ECO:0000313" key="12">
    <source>
        <dbReference type="Proteomes" id="UP000193218"/>
    </source>
</evidence>
<feature type="cross-link" description="Glycyl lysine isopeptide (Lys-Gly) (interchain with G-Cter in SUMO2)" evidence="8">
    <location>
        <position position="147"/>
    </location>
</feature>
<evidence type="ECO:0000256" key="6">
    <source>
        <dbReference type="PIRSR" id="PIRSR630616-1"/>
    </source>
</evidence>
<dbReference type="EC" id="2.7.11.1" evidence="9"/>
<dbReference type="GO" id="GO:0004674">
    <property type="term" value="F:protein serine/threonine kinase activity"/>
    <property type="evidence" value="ECO:0007669"/>
    <property type="project" value="UniProtKB-KW"/>
</dbReference>
<dbReference type="SUPFAM" id="SSF56112">
    <property type="entry name" value="Protein kinase-like (PK-like)"/>
    <property type="match status" value="1"/>
</dbReference>
<feature type="binding site" evidence="7">
    <location>
        <begin position="149"/>
        <end position="150"/>
    </location>
    <ligand>
        <name>ATP</name>
        <dbReference type="ChEBI" id="CHEBI:30616"/>
    </ligand>
</feature>
<keyword evidence="4 9" id="KW-0418">Kinase</keyword>
<feature type="binding site" evidence="7">
    <location>
        <begin position="85"/>
        <end position="87"/>
    </location>
    <ligand>
        <name>ATP</name>
        <dbReference type="ChEBI" id="CHEBI:30616"/>
    </ligand>
</feature>
<dbReference type="GeneID" id="33555309"/>
<name>A0A1Y1UG56_9TREE</name>
<dbReference type="FunFam" id="3.30.200.20:FF:000042">
    <property type="entry name" value="Aurora kinase A"/>
    <property type="match status" value="1"/>
</dbReference>
<dbReference type="Proteomes" id="UP000193218">
    <property type="component" value="Unassembled WGS sequence"/>
</dbReference>
<evidence type="ECO:0000256" key="9">
    <source>
        <dbReference type="RuleBase" id="RU367134"/>
    </source>
</evidence>